<accession>A0A376AEN4</accession>
<name>A0A376AEN4_9HYPH</name>
<proteinExistence type="predicted"/>
<dbReference type="AlphaFoldDB" id="A0A376AEN4"/>
<reference evidence="2" key="1">
    <citation type="submission" date="2018-07" db="EMBL/GenBank/DDBJ databases">
        <authorList>
            <person name="Peiro R."/>
            <person name="Begona"/>
            <person name="Cbmso G."/>
            <person name="Lopez M."/>
            <person name="Gonzalez S."/>
        </authorList>
    </citation>
    <scope>NUCLEOTIDE SEQUENCE [LARGE SCALE GENOMIC DNA]</scope>
</reference>
<evidence type="ECO:0000313" key="2">
    <source>
        <dbReference type="Proteomes" id="UP000254764"/>
    </source>
</evidence>
<sequence length="87" mass="10113">MEFEFDPAKSEGNRRKHGLDFIGAQALWRDPSLLILLSRDEDGEERRMAIGLLDGAYWVVIFVYRGDTVRIISARRARRLEVEIYEG</sequence>
<keyword evidence="2" id="KW-1185">Reference proteome</keyword>
<dbReference type="InterPro" id="IPR007460">
    <property type="entry name" value="BrnT_toxin"/>
</dbReference>
<evidence type="ECO:0008006" key="3">
    <source>
        <dbReference type="Google" id="ProtNLM"/>
    </source>
</evidence>
<dbReference type="Pfam" id="PF04365">
    <property type="entry name" value="BrnT_toxin"/>
    <property type="match status" value="1"/>
</dbReference>
<dbReference type="Proteomes" id="UP000254764">
    <property type="component" value="Unassembled WGS sequence"/>
</dbReference>
<protein>
    <recommendedName>
        <fullName evidence="3">Toxin-antitoxin system, toxin component</fullName>
    </recommendedName>
</protein>
<dbReference type="RefSeq" id="WP_115672563.1">
    <property type="nucleotide sequence ID" value="NZ_UEYP01000022.1"/>
</dbReference>
<dbReference type="Gene3D" id="3.10.450.530">
    <property type="entry name" value="Ribonuclease toxin, BrnT, of type II toxin-antitoxin system"/>
    <property type="match status" value="1"/>
</dbReference>
<organism evidence="1 2">
    <name type="scientific">Ciceribacter selenitireducens ATCC BAA-1503</name>
    <dbReference type="NCBI Taxonomy" id="1336235"/>
    <lineage>
        <taxon>Bacteria</taxon>
        <taxon>Pseudomonadati</taxon>
        <taxon>Pseudomonadota</taxon>
        <taxon>Alphaproteobacteria</taxon>
        <taxon>Hyphomicrobiales</taxon>
        <taxon>Rhizobiaceae</taxon>
        <taxon>Ciceribacter</taxon>
    </lineage>
</organism>
<evidence type="ECO:0000313" key="1">
    <source>
        <dbReference type="EMBL" id="SSC66120.1"/>
    </source>
</evidence>
<dbReference type="EMBL" id="UEYP01000022">
    <property type="protein sequence ID" value="SSC66120.1"/>
    <property type="molecule type" value="Genomic_DNA"/>
</dbReference>
<gene>
    <name evidence="1" type="ORF">RHIZ70_1828</name>
</gene>
<dbReference type="InterPro" id="IPR038573">
    <property type="entry name" value="BrnT_sf"/>
</dbReference>
<dbReference type="OrthoDB" id="839663at2"/>